<protein>
    <submittedName>
        <fullName evidence="2">Uncharacterized protein</fullName>
    </submittedName>
</protein>
<evidence type="ECO:0000313" key="2">
    <source>
        <dbReference type="EMBL" id="GBO08619.1"/>
    </source>
</evidence>
<reference evidence="2 3" key="1">
    <citation type="journal article" date="2019" name="Sci. Rep.">
        <title>Orb-weaving spider Araneus ventricosus genome elucidates the spidroin gene catalogue.</title>
        <authorList>
            <person name="Kono N."/>
            <person name="Nakamura H."/>
            <person name="Ohtoshi R."/>
            <person name="Moran D.A.P."/>
            <person name="Shinohara A."/>
            <person name="Yoshida Y."/>
            <person name="Fujiwara M."/>
            <person name="Mori M."/>
            <person name="Tomita M."/>
            <person name="Arakawa K."/>
        </authorList>
    </citation>
    <scope>NUCLEOTIDE SEQUENCE [LARGE SCALE GENOMIC DNA]</scope>
</reference>
<evidence type="ECO:0000313" key="3">
    <source>
        <dbReference type="Proteomes" id="UP000499080"/>
    </source>
</evidence>
<organism evidence="2 3">
    <name type="scientific">Araneus ventricosus</name>
    <name type="common">Orbweaver spider</name>
    <name type="synonym">Epeira ventricosa</name>
    <dbReference type="NCBI Taxonomy" id="182803"/>
    <lineage>
        <taxon>Eukaryota</taxon>
        <taxon>Metazoa</taxon>
        <taxon>Ecdysozoa</taxon>
        <taxon>Arthropoda</taxon>
        <taxon>Chelicerata</taxon>
        <taxon>Arachnida</taxon>
        <taxon>Araneae</taxon>
        <taxon>Araneomorphae</taxon>
        <taxon>Entelegynae</taxon>
        <taxon>Araneoidea</taxon>
        <taxon>Araneidae</taxon>
        <taxon>Araneus</taxon>
    </lineage>
</organism>
<dbReference type="AlphaFoldDB" id="A0A4Y2U6I4"/>
<dbReference type="EMBL" id="BGPR01034301">
    <property type="protein sequence ID" value="GBO08619.1"/>
    <property type="molecule type" value="Genomic_DNA"/>
</dbReference>
<dbReference type="Proteomes" id="UP000499080">
    <property type="component" value="Unassembled WGS sequence"/>
</dbReference>
<accession>A0A4Y2U6I4</accession>
<sequence>MNKDEKIKLLDDTNHSLKILNSQNLEDFKFAECNITSPHQKTCSRIELFHLKLQREKIYKTNKLPEGVKAPRSLTKPLGPAAANTPHSFREAQQRNSNHKGKRFQIQTSKT</sequence>
<comment type="caution">
    <text evidence="2">The sequence shown here is derived from an EMBL/GenBank/DDBJ whole genome shotgun (WGS) entry which is preliminary data.</text>
</comment>
<proteinExistence type="predicted"/>
<feature type="region of interest" description="Disordered" evidence="1">
    <location>
        <begin position="68"/>
        <end position="111"/>
    </location>
</feature>
<evidence type="ECO:0000256" key="1">
    <source>
        <dbReference type="SAM" id="MobiDB-lite"/>
    </source>
</evidence>
<gene>
    <name evidence="2" type="ORF">AVEN_52511_1</name>
</gene>
<keyword evidence="3" id="KW-1185">Reference proteome</keyword>
<name>A0A4Y2U6I4_ARAVE</name>